<dbReference type="SUPFAM" id="SSF51905">
    <property type="entry name" value="FAD/NAD(P)-binding domain"/>
    <property type="match status" value="1"/>
</dbReference>
<keyword evidence="1" id="KW-0285">Flavoprotein</keyword>
<evidence type="ECO:0000256" key="2">
    <source>
        <dbReference type="ARBA" id="ARBA00023002"/>
    </source>
</evidence>
<sequence>MRHRENMQRVDVAIVGGGPAGTSAAIAAAERGADAIVIEKGVPRSDRDRLGPDSTDAAGFLDYWVDIADIDVEALPEDVILREIDGADFVGPNEHVAIDRTGLPSSYDGFGFTFDRTRLDDHLRDRAEQMGAEYRVGTAVRSVETDLTGTPEHTLRLADGSEIVSSQLILADGPQRQVTIPVLDQYLPADRQASSVMNPRSANHIAYQEYREFPEEVFDPSRLSFWWGWMPGETAYPWIFPNAGSVARIGLTMPIGMDIGDVSDRDAYRLLKPEDERFPTGRVLVRRMLDELYGDEYDVETDFPVLESGHGKSDGTETYPISSTKPIDSPTDANIAVVGGAMGTTSAFHEGGDHVAIRTGKIAGRLAATDSLDRYNRSWKEAIGEEVRRNSAMASIVEAYTPADWDHVFRTVRDILSYRDGGSMIDFSSVRTGFDALSLLTRYEWRRFLQRGDRCAMIQESTYSVR</sequence>
<dbReference type="InterPro" id="IPR050407">
    <property type="entry name" value="Geranylgeranyl_reductase"/>
</dbReference>
<dbReference type="PRINTS" id="PR00411">
    <property type="entry name" value="PNDRDTASEI"/>
</dbReference>
<dbReference type="Proteomes" id="UP000060390">
    <property type="component" value="Chromosome"/>
</dbReference>
<dbReference type="PANTHER" id="PTHR42685:SF21">
    <property type="entry name" value="DEHYDROGENASE (FLAVOPROTEIN)-LIKE PROTEIN"/>
    <property type="match status" value="1"/>
</dbReference>
<proteinExistence type="predicted"/>
<feature type="region of interest" description="Disordered" evidence="3">
    <location>
        <begin position="305"/>
        <end position="326"/>
    </location>
</feature>
<dbReference type="KEGG" id="hsf:HLASA_1193"/>
<dbReference type="STRING" id="1604004.HLASA_1193"/>
<evidence type="ECO:0000313" key="5">
    <source>
        <dbReference type="EMBL" id="ALG82087.1"/>
    </source>
</evidence>
<dbReference type="InterPro" id="IPR036188">
    <property type="entry name" value="FAD/NAD-bd_sf"/>
</dbReference>
<protein>
    <submittedName>
        <fullName evidence="5">Geranylgeranyl diphosphate reductase</fullName>
        <ecNumber evidence="5">1.3.1.83</ecNumber>
    </submittedName>
</protein>
<dbReference type="EC" id="1.3.1.83" evidence="5"/>
<evidence type="ECO:0000256" key="3">
    <source>
        <dbReference type="SAM" id="MobiDB-lite"/>
    </source>
</evidence>
<keyword evidence="2 5" id="KW-0560">Oxidoreductase</keyword>
<accession>A0A0N7FTN9</accession>
<dbReference type="Gene3D" id="3.50.50.60">
    <property type="entry name" value="FAD/NAD(P)-binding domain"/>
    <property type="match status" value="1"/>
</dbReference>
<evidence type="ECO:0000256" key="1">
    <source>
        <dbReference type="ARBA" id="ARBA00022630"/>
    </source>
</evidence>
<organism evidence="5 6">
    <name type="scientific">Halanaeroarchaeum sulfurireducens</name>
    <dbReference type="NCBI Taxonomy" id="1604004"/>
    <lineage>
        <taxon>Archaea</taxon>
        <taxon>Methanobacteriati</taxon>
        <taxon>Methanobacteriota</taxon>
        <taxon>Stenosarchaea group</taxon>
        <taxon>Halobacteria</taxon>
        <taxon>Halobacteriales</taxon>
        <taxon>Halobacteriaceae</taxon>
        <taxon>Halanaeroarchaeum</taxon>
    </lineage>
</organism>
<dbReference type="EMBL" id="CP011564">
    <property type="protein sequence ID" value="ALG82087.1"/>
    <property type="molecule type" value="Genomic_DNA"/>
</dbReference>
<dbReference type="PANTHER" id="PTHR42685">
    <property type="entry name" value="GERANYLGERANYL DIPHOSPHATE REDUCTASE"/>
    <property type="match status" value="1"/>
</dbReference>
<feature type="domain" description="FAD-dependent oxidoreductase 2 FAD-binding" evidence="4">
    <location>
        <begin position="11"/>
        <end position="43"/>
    </location>
</feature>
<evidence type="ECO:0000259" key="4">
    <source>
        <dbReference type="Pfam" id="PF00890"/>
    </source>
</evidence>
<dbReference type="PATRIC" id="fig|1604004.5.peg.1260"/>
<evidence type="ECO:0000313" key="6">
    <source>
        <dbReference type="Proteomes" id="UP000060390"/>
    </source>
</evidence>
<dbReference type="AlphaFoldDB" id="A0A0N7FTN9"/>
<dbReference type="InterPro" id="IPR003953">
    <property type="entry name" value="FAD-dep_OxRdtase_2_FAD-bd"/>
</dbReference>
<reference evidence="5 6" key="2">
    <citation type="journal article" date="2016" name="Stand. Genomic Sci.">
        <title>Complete genome sequence of 'Halanaeroarchaeum sulfurireducens' M27-SA2, a sulfur-reducing and acetate-oxidizing haloarchaeon from the deep-sea hypersaline anoxic lake Medee.</title>
        <authorList>
            <person name="Messina E."/>
            <person name="Sorokin D.Y."/>
            <person name="Kublanov I.V."/>
            <person name="Toshchakov S."/>
            <person name="Lopatina A."/>
            <person name="Arcadi E."/>
            <person name="Smedile F."/>
            <person name="La Spada G."/>
            <person name="La Cono V."/>
            <person name="Yakimov M.M."/>
        </authorList>
    </citation>
    <scope>NUCLEOTIDE SEQUENCE [LARGE SCALE GENOMIC DNA]</scope>
    <source>
        <strain evidence="5 6">M27-SA2</strain>
    </source>
</reference>
<gene>
    <name evidence="5" type="ORF">HLASA_1193</name>
</gene>
<name>A0A0N7FTN9_9EURY</name>
<dbReference type="GO" id="GO:0102067">
    <property type="term" value="F:geranylgeranyl diphosphate reductase activity"/>
    <property type="evidence" value="ECO:0007669"/>
    <property type="project" value="UniProtKB-EC"/>
</dbReference>
<reference evidence="6" key="1">
    <citation type="submission" date="2015-05" db="EMBL/GenBank/DDBJ databases">
        <title>Complete genome sequence of Halanaeroarchaeum sulfurireducens type strain M27-SA2, a sulfate-reducer haloarchaeon from marine anoxic lake Medee.</title>
        <authorList>
            <person name="Messina E."/>
            <person name="Kublanov I.V."/>
            <person name="Toshchakov S."/>
            <person name="Arcadi E."/>
            <person name="La Spada G."/>
            <person name="La Cono V."/>
            <person name="Yakimov M.M."/>
        </authorList>
    </citation>
    <scope>NUCLEOTIDE SEQUENCE [LARGE SCALE GENOMIC DNA]</scope>
    <source>
        <strain evidence="6">M27-SA2</strain>
    </source>
</reference>
<dbReference type="Pfam" id="PF00890">
    <property type="entry name" value="FAD_binding_2"/>
    <property type="match status" value="1"/>
</dbReference>